<dbReference type="EMBL" id="BSYI01000011">
    <property type="protein sequence ID" value="GMG82611.1"/>
    <property type="molecule type" value="Genomic_DNA"/>
</dbReference>
<protein>
    <recommendedName>
        <fullName evidence="1">HTH cro/C1-type domain-containing protein</fullName>
    </recommendedName>
</protein>
<proteinExistence type="predicted"/>
<dbReference type="Gene3D" id="1.10.260.40">
    <property type="entry name" value="lambda repressor-like DNA-binding domains"/>
    <property type="match status" value="1"/>
</dbReference>
<evidence type="ECO:0000313" key="3">
    <source>
        <dbReference type="Proteomes" id="UP001239909"/>
    </source>
</evidence>
<keyword evidence="3" id="KW-1185">Reference proteome</keyword>
<comment type="caution">
    <text evidence="2">The sequence shown here is derived from an EMBL/GenBank/DDBJ whole genome shotgun (WGS) entry which is preliminary data.</text>
</comment>
<gene>
    <name evidence="2" type="ORF">LNKW23_18240</name>
</gene>
<dbReference type="InterPro" id="IPR010982">
    <property type="entry name" value="Lambda_DNA-bd_dom_sf"/>
</dbReference>
<evidence type="ECO:0000259" key="1">
    <source>
        <dbReference type="PROSITE" id="PS50943"/>
    </source>
</evidence>
<dbReference type="PROSITE" id="PS50943">
    <property type="entry name" value="HTH_CROC1"/>
    <property type="match status" value="1"/>
</dbReference>
<organism evidence="2 3">
    <name type="scientific">Paralimibaculum aggregatum</name>
    <dbReference type="NCBI Taxonomy" id="3036245"/>
    <lineage>
        <taxon>Bacteria</taxon>
        <taxon>Pseudomonadati</taxon>
        <taxon>Pseudomonadota</taxon>
        <taxon>Alphaproteobacteria</taxon>
        <taxon>Rhodobacterales</taxon>
        <taxon>Paracoccaceae</taxon>
        <taxon>Paralimibaculum</taxon>
    </lineage>
</organism>
<dbReference type="InterPro" id="IPR001387">
    <property type="entry name" value="Cro/C1-type_HTH"/>
</dbReference>
<dbReference type="Proteomes" id="UP001239909">
    <property type="component" value="Unassembled WGS sequence"/>
</dbReference>
<feature type="domain" description="HTH cro/C1-type" evidence="1">
    <location>
        <begin position="7"/>
        <end position="62"/>
    </location>
</feature>
<dbReference type="SMART" id="SM00530">
    <property type="entry name" value="HTH_XRE"/>
    <property type="match status" value="1"/>
</dbReference>
<dbReference type="RefSeq" id="WP_285671394.1">
    <property type="nucleotide sequence ID" value="NZ_BSYI01000011.1"/>
</dbReference>
<sequence>MEPHERLRQIRTARGFDSAAEAARHFGWNPVTLRAHEGGQNDIRREMALEYARAFRVSPCWLLFGGEEPAPGGFDDPPDEWESLAPGPPQDYAELMARAKRQAPNIRHPTVFDADGRGQPFGLPRGGLLIVDETAAPRHGQIVVITTTDDVGQHTTRLGRYLPPYVVGPGFSRDPEQVFVVDGAAVWIKGPVMGVLDA</sequence>
<evidence type="ECO:0000313" key="2">
    <source>
        <dbReference type="EMBL" id="GMG82611.1"/>
    </source>
</evidence>
<dbReference type="CDD" id="cd00093">
    <property type="entry name" value="HTH_XRE"/>
    <property type="match status" value="1"/>
</dbReference>
<accession>A0ABQ6LPY3</accession>
<name>A0ABQ6LPY3_9RHOB</name>
<reference evidence="2 3" key="1">
    <citation type="submission" date="2023-04" db="EMBL/GenBank/DDBJ databases">
        <title>Marinoamorphus aggregata gen. nov., sp. Nov., isolate from tissue of brittle star Ophioplocus japonicus.</title>
        <authorList>
            <person name="Kawano K."/>
            <person name="Sawayama S."/>
            <person name="Nakagawa S."/>
        </authorList>
    </citation>
    <scope>NUCLEOTIDE SEQUENCE [LARGE SCALE GENOMIC DNA]</scope>
    <source>
        <strain evidence="2 3">NKW23</strain>
    </source>
</reference>
<dbReference type="SUPFAM" id="SSF47413">
    <property type="entry name" value="lambda repressor-like DNA-binding domains"/>
    <property type="match status" value="1"/>
</dbReference>